<dbReference type="AlphaFoldDB" id="A0A4R6NZV1"/>
<sequence length="72" mass="8133">MSVVTSRTRVETKHEWLVPNPAAVGDFLEAVAFARNRYTEIHGSIPTYDDWAFVTHEDDHLIVGFTTSEVAK</sequence>
<gene>
    <name evidence="1" type="ORF">DFR75_112147</name>
</gene>
<name>A0A4R6NZV1_NOCIG</name>
<protein>
    <submittedName>
        <fullName evidence="1">Uncharacterized protein</fullName>
    </submittedName>
</protein>
<evidence type="ECO:0000313" key="1">
    <source>
        <dbReference type="EMBL" id="TDP29878.1"/>
    </source>
</evidence>
<reference evidence="1 2" key="1">
    <citation type="submission" date="2019-03" db="EMBL/GenBank/DDBJ databases">
        <title>Genomic Encyclopedia of Type Strains, Phase IV (KMG-IV): sequencing the most valuable type-strain genomes for metagenomic binning, comparative biology and taxonomic classification.</title>
        <authorList>
            <person name="Goeker M."/>
        </authorList>
    </citation>
    <scope>NUCLEOTIDE SEQUENCE [LARGE SCALE GENOMIC DNA]</scope>
    <source>
        <strain evidence="1 2">DSM 44496</strain>
    </source>
</reference>
<dbReference type="RefSeq" id="WP_067496704.1">
    <property type="nucleotide sequence ID" value="NZ_SNXK01000012.1"/>
</dbReference>
<evidence type="ECO:0000313" key="2">
    <source>
        <dbReference type="Proteomes" id="UP000295087"/>
    </source>
</evidence>
<comment type="caution">
    <text evidence="1">The sequence shown here is derived from an EMBL/GenBank/DDBJ whole genome shotgun (WGS) entry which is preliminary data.</text>
</comment>
<dbReference type="EMBL" id="SNXK01000012">
    <property type="protein sequence ID" value="TDP29878.1"/>
    <property type="molecule type" value="Genomic_DNA"/>
</dbReference>
<keyword evidence="2" id="KW-1185">Reference proteome</keyword>
<dbReference type="Proteomes" id="UP000295087">
    <property type="component" value="Unassembled WGS sequence"/>
</dbReference>
<organism evidence="1 2">
    <name type="scientific">Nocardia ignorata</name>
    <dbReference type="NCBI Taxonomy" id="145285"/>
    <lineage>
        <taxon>Bacteria</taxon>
        <taxon>Bacillati</taxon>
        <taxon>Actinomycetota</taxon>
        <taxon>Actinomycetes</taxon>
        <taxon>Mycobacteriales</taxon>
        <taxon>Nocardiaceae</taxon>
        <taxon>Nocardia</taxon>
    </lineage>
</organism>
<proteinExistence type="predicted"/>
<accession>A0A4R6NZV1</accession>